<comment type="caution">
    <text evidence="11">The sequence shown here is derived from an EMBL/GenBank/DDBJ whole genome shotgun (WGS) entry which is preliminary data.</text>
</comment>
<keyword evidence="6" id="KW-0812">Transmembrane</keyword>
<dbReference type="Gene3D" id="3.30.450.20">
    <property type="entry name" value="PAS domain"/>
    <property type="match status" value="1"/>
</dbReference>
<reference evidence="11 12" key="1">
    <citation type="submission" date="2021-03" db="EMBL/GenBank/DDBJ databases">
        <title>Sneathiella sp. CAU 1612 isolated from Kang Won-do.</title>
        <authorList>
            <person name="Kim W."/>
        </authorList>
    </citation>
    <scope>NUCLEOTIDE SEQUENCE [LARGE SCALE GENOMIC DNA]</scope>
    <source>
        <strain evidence="11 12">CAU 1612</strain>
    </source>
</reference>
<dbReference type="SMART" id="SM00086">
    <property type="entry name" value="PAC"/>
    <property type="match status" value="1"/>
</dbReference>
<evidence type="ECO:0000256" key="3">
    <source>
        <dbReference type="ARBA" id="ARBA00022553"/>
    </source>
</evidence>
<keyword evidence="4" id="KW-0902">Two-component regulatory system</keyword>
<dbReference type="Pfam" id="PF02518">
    <property type="entry name" value="HATPase_c"/>
    <property type="match status" value="1"/>
</dbReference>
<dbReference type="SUPFAM" id="SSF47384">
    <property type="entry name" value="Homodimeric domain of signal transducing histidine kinase"/>
    <property type="match status" value="1"/>
</dbReference>
<evidence type="ECO:0000256" key="2">
    <source>
        <dbReference type="ARBA" id="ARBA00012438"/>
    </source>
</evidence>
<dbReference type="SMART" id="SM00388">
    <property type="entry name" value="HisKA"/>
    <property type="match status" value="1"/>
</dbReference>
<keyword evidence="12" id="KW-1185">Reference proteome</keyword>
<feature type="domain" description="PAS" evidence="9">
    <location>
        <begin position="219"/>
        <end position="291"/>
    </location>
</feature>
<keyword evidence="6" id="KW-1133">Transmembrane helix</keyword>
<feature type="domain" description="PAC" evidence="10">
    <location>
        <begin position="295"/>
        <end position="347"/>
    </location>
</feature>
<dbReference type="PRINTS" id="PR00344">
    <property type="entry name" value="BCTRLSENSOR"/>
</dbReference>
<dbReference type="InterPro" id="IPR036890">
    <property type="entry name" value="HATPase_C_sf"/>
</dbReference>
<feature type="domain" description="Response regulatory" evidence="8">
    <location>
        <begin position="619"/>
        <end position="738"/>
    </location>
</feature>
<feature type="transmembrane region" description="Helical" evidence="6">
    <location>
        <begin position="6"/>
        <end position="28"/>
    </location>
</feature>
<dbReference type="CDD" id="cd17546">
    <property type="entry name" value="REC_hyHK_CKI1_RcsC-like"/>
    <property type="match status" value="1"/>
</dbReference>
<dbReference type="SUPFAM" id="SSF55785">
    <property type="entry name" value="PYP-like sensor domain (PAS domain)"/>
    <property type="match status" value="1"/>
</dbReference>
<evidence type="ECO:0000256" key="1">
    <source>
        <dbReference type="ARBA" id="ARBA00000085"/>
    </source>
</evidence>
<dbReference type="PROSITE" id="PS50109">
    <property type="entry name" value="HIS_KIN"/>
    <property type="match status" value="1"/>
</dbReference>
<keyword evidence="3 5" id="KW-0597">Phosphoprotein</keyword>
<dbReference type="Gene3D" id="1.10.287.130">
    <property type="match status" value="1"/>
</dbReference>
<evidence type="ECO:0000256" key="4">
    <source>
        <dbReference type="ARBA" id="ARBA00023012"/>
    </source>
</evidence>
<organism evidence="11 12">
    <name type="scientific">Sneathiella sedimenti</name>
    <dbReference type="NCBI Taxonomy" id="2816034"/>
    <lineage>
        <taxon>Bacteria</taxon>
        <taxon>Pseudomonadati</taxon>
        <taxon>Pseudomonadota</taxon>
        <taxon>Alphaproteobacteria</taxon>
        <taxon>Sneathiellales</taxon>
        <taxon>Sneathiellaceae</taxon>
        <taxon>Sneathiella</taxon>
    </lineage>
</organism>
<feature type="modified residue" description="4-aspartylphosphate" evidence="5">
    <location>
        <position position="668"/>
    </location>
</feature>
<evidence type="ECO:0000256" key="5">
    <source>
        <dbReference type="PROSITE-ProRule" id="PRU00169"/>
    </source>
</evidence>
<sequence length="759" mass="85713">MKYFSYKFFSAYLAILLFGLVFCTFLLVKGESRIREESKNVQQSLQTLFELETANLLVEKIMLSQQGYMIFGDQKFIGDYEDAKESLSTTLVDLSLLWQEDQLQKGILGTVEQKISELETELESRASIRLTVNTAEMVTINTKISDLKNGISETFEALVTEEKSLLDSQSLSAENKTKQNEQLLVFAASIAILLIVSIVGNFVFRQGYRRLLTGQVSEEEEVLELAVESTKDGIFDWNIKTADVNYSDQFIAMLGYERDEFKGNFEDFTDRLHPEEQEIVLNYINLYLTGRLSEYSNIFRMRHKSGHWIWVKSRGSVIMDDNEEPARFVGAVADISAEKDYELKLQAAIQKAEAANVAKSDFLAHMSHEIRTPLTAITGVAEILIQNAHELDEKKQKLVKALHSSSISLKDLISDVLDFSKIESGELQLEETSFSLQDVFTHITSIMSVRTSEKNLGFVFEFEDVKDIEFYGDPVRIRQILINLIGNAIKFTESGHVHVNASKEDQNDFSVLRIDIEDTGIGISEDQKDLIFERFKQADATVSRKFGGTGLGLPISKKLASLMGGNIEVRSEIGKGSTFSLILPFTGGTKLFPDVPVQNEIHRRKRIDELKAQIEDVQKVLLVEDYEGNITVLGHILEDMDVEFDIARTGLEAVNLWKENHYGLILMDIQMPEMDGFTSTKLIRSIESEKNLDRTPIVGMTAHAMVGDKDRCIEAGMDDYLPKPIVELDLKTTVLKYLGGFTEIKKPENTFRASGKNDN</sequence>
<dbReference type="PANTHER" id="PTHR45339:SF1">
    <property type="entry name" value="HYBRID SIGNAL TRANSDUCTION HISTIDINE KINASE J"/>
    <property type="match status" value="1"/>
</dbReference>
<name>A0ABS3FAI5_9PROT</name>
<evidence type="ECO:0000259" key="10">
    <source>
        <dbReference type="PROSITE" id="PS50113"/>
    </source>
</evidence>
<gene>
    <name evidence="11" type="ORF">J0X12_17130</name>
</gene>
<dbReference type="PANTHER" id="PTHR45339">
    <property type="entry name" value="HYBRID SIGNAL TRANSDUCTION HISTIDINE KINASE J"/>
    <property type="match status" value="1"/>
</dbReference>
<dbReference type="InterPro" id="IPR003594">
    <property type="entry name" value="HATPase_dom"/>
</dbReference>
<dbReference type="InterPro" id="IPR001789">
    <property type="entry name" value="Sig_transdc_resp-reg_receiver"/>
</dbReference>
<dbReference type="CDD" id="cd00082">
    <property type="entry name" value="HisKA"/>
    <property type="match status" value="1"/>
</dbReference>
<evidence type="ECO:0000259" key="7">
    <source>
        <dbReference type="PROSITE" id="PS50109"/>
    </source>
</evidence>
<dbReference type="SMART" id="SM00448">
    <property type="entry name" value="REC"/>
    <property type="match status" value="1"/>
</dbReference>
<evidence type="ECO:0000313" key="11">
    <source>
        <dbReference type="EMBL" id="MBO0335348.1"/>
    </source>
</evidence>
<dbReference type="InterPro" id="IPR003661">
    <property type="entry name" value="HisK_dim/P_dom"/>
</dbReference>
<dbReference type="RefSeq" id="WP_207047664.1">
    <property type="nucleotide sequence ID" value="NZ_JAFLNC010000006.1"/>
</dbReference>
<dbReference type="EC" id="2.7.13.3" evidence="2"/>
<dbReference type="InterPro" id="IPR001610">
    <property type="entry name" value="PAC"/>
</dbReference>
<comment type="catalytic activity">
    <reaction evidence="1">
        <text>ATP + protein L-histidine = ADP + protein N-phospho-L-histidine.</text>
        <dbReference type="EC" id="2.7.13.3"/>
    </reaction>
</comment>
<dbReference type="CDD" id="cd16922">
    <property type="entry name" value="HATPase_EvgS-ArcB-TorS-like"/>
    <property type="match status" value="1"/>
</dbReference>
<evidence type="ECO:0000259" key="9">
    <source>
        <dbReference type="PROSITE" id="PS50112"/>
    </source>
</evidence>
<evidence type="ECO:0000313" key="12">
    <source>
        <dbReference type="Proteomes" id="UP000664761"/>
    </source>
</evidence>
<dbReference type="InterPro" id="IPR013655">
    <property type="entry name" value="PAS_fold_3"/>
</dbReference>
<keyword evidence="6" id="KW-0472">Membrane</keyword>
<dbReference type="SMART" id="SM00387">
    <property type="entry name" value="HATPase_c"/>
    <property type="match status" value="1"/>
</dbReference>
<dbReference type="InterPro" id="IPR005467">
    <property type="entry name" value="His_kinase_dom"/>
</dbReference>
<dbReference type="NCBIfam" id="TIGR00229">
    <property type="entry name" value="sensory_box"/>
    <property type="match status" value="1"/>
</dbReference>
<dbReference type="EMBL" id="JAFLNC010000006">
    <property type="protein sequence ID" value="MBO0335348.1"/>
    <property type="molecule type" value="Genomic_DNA"/>
</dbReference>
<accession>A0ABS3FAI5</accession>
<dbReference type="Gene3D" id="3.30.565.10">
    <property type="entry name" value="Histidine kinase-like ATPase, C-terminal domain"/>
    <property type="match status" value="1"/>
</dbReference>
<dbReference type="InterPro" id="IPR000700">
    <property type="entry name" value="PAS-assoc_C"/>
</dbReference>
<dbReference type="PROSITE" id="PS50110">
    <property type="entry name" value="RESPONSE_REGULATORY"/>
    <property type="match status" value="1"/>
</dbReference>
<evidence type="ECO:0000259" key="8">
    <source>
        <dbReference type="PROSITE" id="PS50110"/>
    </source>
</evidence>
<protein>
    <recommendedName>
        <fullName evidence="2">histidine kinase</fullName>
        <ecNumber evidence="2">2.7.13.3</ecNumber>
    </recommendedName>
</protein>
<dbReference type="SMART" id="SM00091">
    <property type="entry name" value="PAS"/>
    <property type="match status" value="1"/>
</dbReference>
<feature type="transmembrane region" description="Helical" evidence="6">
    <location>
        <begin position="183"/>
        <end position="204"/>
    </location>
</feature>
<dbReference type="Gene3D" id="3.40.50.2300">
    <property type="match status" value="1"/>
</dbReference>
<dbReference type="PROSITE" id="PS50112">
    <property type="entry name" value="PAS"/>
    <property type="match status" value="1"/>
</dbReference>
<dbReference type="InterPro" id="IPR035965">
    <property type="entry name" value="PAS-like_dom_sf"/>
</dbReference>
<dbReference type="InterPro" id="IPR036097">
    <property type="entry name" value="HisK_dim/P_sf"/>
</dbReference>
<dbReference type="PROSITE" id="PS50113">
    <property type="entry name" value="PAC"/>
    <property type="match status" value="1"/>
</dbReference>
<dbReference type="InterPro" id="IPR000014">
    <property type="entry name" value="PAS"/>
</dbReference>
<dbReference type="CDD" id="cd00130">
    <property type="entry name" value="PAS"/>
    <property type="match status" value="1"/>
</dbReference>
<dbReference type="Pfam" id="PF00512">
    <property type="entry name" value="HisKA"/>
    <property type="match status" value="1"/>
</dbReference>
<dbReference type="Pfam" id="PF08447">
    <property type="entry name" value="PAS_3"/>
    <property type="match status" value="1"/>
</dbReference>
<dbReference type="Pfam" id="PF05227">
    <property type="entry name" value="CHASE3"/>
    <property type="match status" value="1"/>
</dbReference>
<dbReference type="InterPro" id="IPR007891">
    <property type="entry name" value="CHASE3"/>
</dbReference>
<feature type="domain" description="Histidine kinase" evidence="7">
    <location>
        <begin position="365"/>
        <end position="587"/>
    </location>
</feature>
<dbReference type="Proteomes" id="UP000664761">
    <property type="component" value="Unassembled WGS sequence"/>
</dbReference>
<proteinExistence type="predicted"/>
<dbReference type="SUPFAM" id="SSF55874">
    <property type="entry name" value="ATPase domain of HSP90 chaperone/DNA topoisomerase II/histidine kinase"/>
    <property type="match status" value="1"/>
</dbReference>
<dbReference type="Pfam" id="PF00072">
    <property type="entry name" value="Response_reg"/>
    <property type="match status" value="1"/>
</dbReference>
<dbReference type="SUPFAM" id="SSF52172">
    <property type="entry name" value="CheY-like"/>
    <property type="match status" value="1"/>
</dbReference>
<dbReference type="InterPro" id="IPR004358">
    <property type="entry name" value="Sig_transdc_His_kin-like_C"/>
</dbReference>
<dbReference type="InterPro" id="IPR011006">
    <property type="entry name" value="CheY-like_superfamily"/>
</dbReference>
<evidence type="ECO:0000256" key="6">
    <source>
        <dbReference type="SAM" id="Phobius"/>
    </source>
</evidence>